<dbReference type="GO" id="GO:0003830">
    <property type="term" value="F:beta-1,4-mannosylglycoprotein 4-beta-N-acetylglucosaminyltransferase activity"/>
    <property type="evidence" value="ECO:0007669"/>
    <property type="project" value="InterPro"/>
</dbReference>
<evidence type="ECO:0000313" key="4">
    <source>
        <dbReference type="EMBL" id="KAJ2931274.1"/>
    </source>
</evidence>
<feature type="region of interest" description="Disordered" evidence="2">
    <location>
        <begin position="31"/>
        <end position="52"/>
    </location>
</feature>
<keyword evidence="3" id="KW-1133">Transmembrane helix</keyword>
<keyword evidence="3" id="KW-0812">Transmembrane</keyword>
<dbReference type="Proteomes" id="UP001140091">
    <property type="component" value="Unassembled WGS sequence"/>
</dbReference>
<evidence type="ECO:0000256" key="1">
    <source>
        <dbReference type="SAM" id="Coils"/>
    </source>
</evidence>
<dbReference type="PANTHER" id="PTHR12224:SF0">
    <property type="entry name" value="BETA-1,4-MANNOSYL-GLYCOPROTEIN 4-BETA-N-ACETYLGLUCOSAMINYLTRANSFERASE"/>
    <property type="match status" value="1"/>
</dbReference>
<feature type="non-terminal residue" evidence="4">
    <location>
        <position position="567"/>
    </location>
</feature>
<dbReference type="GO" id="GO:0016020">
    <property type="term" value="C:membrane"/>
    <property type="evidence" value="ECO:0007669"/>
    <property type="project" value="InterPro"/>
</dbReference>
<dbReference type="PANTHER" id="PTHR12224">
    <property type="entry name" value="BETA-1,4-MANNOSYL-GLYCOPROTEIN BETA-1,4-N-ACETYLGLUCOSAMINYL-TRANSFERASE"/>
    <property type="match status" value="1"/>
</dbReference>
<name>A0A9W8JEC0_9AGAR</name>
<gene>
    <name evidence="4" type="ORF">H1R20_g5774</name>
</gene>
<feature type="transmembrane region" description="Helical" evidence="3">
    <location>
        <begin position="203"/>
        <end position="231"/>
    </location>
</feature>
<feature type="coiled-coil region" evidence="1">
    <location>
        <begin position="118"/>
        <end position="176"/>
    </location>
</feature>
<organism evidence="4 5">
    <name type="scientific">Candolleomyces eurysporus</name>
    <dbReference type="NCBI Taxonomy" id="2828524"/>
    <lineage>
        <taxon>Eukaryota</taxon>
        <taxon>Fungi</taxon>
        <taxon>Dikarya</taxon>
        <taxon>Basidiomycota</taxon>
        <taxon>Agaricomycotina</taxon>
        <taxon>Agaricomycetes</taxon>
        <taxon>Agaricomycetidae</taxon>
        <taxon>Agaricales</taxon>
        <taxon>Agaricineae</taxon>
        <taxon>Psathyrellaceae</taxon>
        <taxon>Candolleomyces</taxon>
    </lineage>
</organism>
<evidence type="ECO:0000256" key="3">
    <source>
        <dbReference type="SAM" id="Phobius"/>
    </source>
</evidence>
<accession>A0A9W8JEC0</accession>
<dbReference type="OrthoDB" id="6474464at2759"/>
<dbReference type="InterPro" id="IPR006813">
    <property type="entry name" value="Glyco_trans_17"/>
</dbReference>
<dbReference type="Pfam" id="PF04724">
    <property type="entry name" value="Glyco_transf_17"/>
    <property type="match status" value="1"/>
</dbReference>
<dbReference type="GO" id="GO:0006044">
    <property type="term" value="P:N-acetylglucosamine metabolic process"/>
    <property type="evidence" value="ECO:0007669"/>
    <property type="project" value="TreeGrafter"/>
</dbReference>
<evidence type="ECO:0008006" key="6">
    <source>
        <dbReference type="Google" id="ProtNLM"/>
    </source>
</evidence>
<dbReference type="AlphaFoldDB" id="A0A9W8JEC0"/>
<keyword evidence="5" id="KW-1185">Reference proteome</keyword>
<proteinExistence type="predicted"/>
<comment type="caution">
    <text evidence="4">The sequence shown here is derived from an EMBL/GenBank/DDBJ whole genome shotgun (WGS) entry which is preliminary data.</text>
</comment>
<protein>
    <recommendedName>
        <fullName evidence="6">Glycosyltransferase family 17 protein</fullName>
    </recommendedName>
</protein>
<dbReference type="EMBL" id="JANBPK010000809">
    <property type="protein sequence ID" value="KAJ2931274.1"/>
    <property type="molecule type" value="Genomic_DNA"/>
</dbReference>
<evidence type="ECO:0000313" key="5">
    <source>
        <dbReference type="Proteomes" id="UP001140091"/>
    </source>
</evidence>
<sequence>MASRNSRSTLKEQLQSRANVYEFEKPKLVFPPSPTSSCTIAPSSPREDDLMKSDTEGWATSTSFTVTPAVTITDLPLVPLLELQPETRMEITAKAAASPDILAIAQLQASMKDALQGLAKAFNQIETQTERMNQLTLEIKAREQLEALRNELETQIRQQKEELDALKQTLETRITEVVTNHIKSQVYDMIKESLATVIEDKCIIALLSTICTPLIIVFSILFTTALVYLIAHNRYQIQNTLSYATRPIWDKDKAPNDVIPHYYSEGLKIDSHACGLHGWKQRKDASKVKVLDSVLMSSELDLLEIRLNELDSVVDYFLIVESNTTFTGLPKETFFANNRDRFSKFAHKIVYRFLPGYALKSGQSAWDVEALTRDTMSALLRSQMSTFPSGTQSLVLMSDLDEIIAEHTVRLLRACDFGSAIHLQLRDFMYSFEWNLGLSSWRASARIWQSESYYSHDKGPETMLADSGWHCSFCFRTIPEYIMKMKGYSHADRIGGRINLLDPKRIQDTICRGRDIFGMLPEAYSYVKFFSQLNLEPSKTAIGLPRYLLEHADKFKFLLPGGCKRES</sequence>
<keyword evidence="1" id="KW-0175">Coiled coil</keyword>
<evidence type="ECO:0000256" key="2">
    <source>
        <dbReference type="SAM" id="MobiDB-lite"/>
    </source>
</evidence>
<reference evidence="4" key="1">
    <citation type="submission" date="2022-06" db="EMBL/GenBank/DDBJ databases">
        <title>Genome Sequence of Candolleomyces eurysporus.</title>
        <authorList>
            <person name="Buettner E."/>
        </authorList>
    </citation>
    <scope>NUCLEOTIDE SEQUENCE</scope>
    <source>
        <strain evidence="4">VTCC 930004</strain>
    </source>
</reference>
<keyword evidence="3" id="KW-0472">Membrane</keyword>